<name>A0A4C1XKY5_EUMVA</name>
<accession>A0A4C1XKY5</accession>
<feature type="region of interest" description="Disordered" evidence="1">
    <location>
        <begin position="1"/>
        <end position="32"/>
    </location>
</feature>
<sequence length="180" mass="20196">MTIPIRDEPLTMESRRCPSHDQSRNRKIESRRLDPTHVRALVKNEYSTDVIQIKRIPLGASAFALHSSHRRWHSSDTATRRHSARIERRMYSAVVARVPTGPRRLGVCPVDSDSGFALDSGPILNPDHDTAPYSDAGHAVDFDFALSLNFHLDPGLDFLSHSPPRLQFRSLTATKLLPVA</sequence>
<evidence type="ECO:0000313" key="3">
    <source>
        <dbReference type="Proteomes" id="UP000299102"/>
    </source>
</evidence>
<organism evidence="2 3">
    <name type="scientific">Eumeta variegata</name>
    <name type="common">Bagworm moth</name>
    <name type="synonym">Eumeta japonica</name>
    <dbReference type="NCBI Taxonomy" id="151549"/>
    <lineage>
        <taxon>Eukaryota</taxon>
        <taxon>Metazoa</taxon>
        <taxon>Ecdysozoa</taxon>
        <taxon>Arthropoda</taxon>
        <taxon>Hexapoda</taxon>
        <taxon>Insecta</taxon>
        <taxon>Pterygota</taxon>
        <taxon>Neoptera</taxon>
        <taxon>Endopterygota</taxon>
        <taxon>Lepidoptera</taxon>
        <taxon>Glossata</taxon>
        <taxon>Ditrysia</taxon>
        <taxon>Tineoidea</taxon>
        <taxon>Psychidae</taxon>
        <taxon>Oiketicinae</taxon>
        <taxon>Eumeta</taxon>
    </lineage>
</organism>
<comment type="caution">
    <text evidence="2">The sequence shown here is derived from an EMBL/GenBank/DDBJ whole genome shotgun (WGS) entry which is preliminary data.</text>
</comment>
<evidence type="ECO:0000256" key="1">
    <source>
        <dbReference type="SAM" id="MobiDB-lite"/>
    </source>
</evidence>
<dbReference type="AlphaFoldDB" id="A0A4C1XKY5"/>
<protein>
    <submittedName>
        <fullName evidence="2">Uncharacterized protein</fullName>
    </submittedName>
</protein>
<evidence type="ECO:0000313" key="2">
    <source>
        <dbReference type="EMBL" id="GBP64451.1"/>
    </source>
</evidence>
<keyword evidence="3" id="KW-1185">Reference proteome</keyword>
<dbReference type="EMBL" id="BGZK01000897">
    <property type="protein sequence ID" value="GBP64451.1"/>
    <property type="molecule type" value="Genomic_DNA"/>
</dbReference>
<reference evidence="2 3" key="1">
    <citation type="journal article" date="2019" name="Commun. Biol.">
        <title>The bagworm genome reveals a unique fibroin gene that provides high tensile strength.</title>
        <authorList>
            <person name="Kono N."/>
            <person name="Nakamura H."/>
            <person name="Ohtoshi R."/>
            <person name="Tomita M."/>
            <person name="Numata K."/>
            <person name="Arakawa K."/>
        </authorList>
    </citation>
    <scope>NUCLEOTIDE SEQUENCE [LARGE SCALE GENOMIC DNA]</scope>
</reference>
<dbReference type="Proteomes" id="UP000299102">
    <property type="component" value="Unassembled WGS sequence"/>
</dbReference>
<gene>
    <name evidence="2" type="ORF">EVAR_19903_1</name>
</gene>
<proteinExistence type="predicted"/>